<keyword evidence="2" id="KW-1185">Reference proteome</keyword>
<protein>
    <submittedName>
        <fullName evidence="1">Uncharacterized protein</fullName>
    </submittedName>
</protein>
<organism evidence="1 2">
    <name type="scientific">Xylaria curta</name>
    <dbReference type="NCBI Taxonomy" id="42375"/>
    <lineage>
        <taxon>Eukaryota</taxon>
        <taxon>Fungi</taxon>
        <taxon>Dikarya</taxon>
        <taxon>Ascomycota</taxon>
        <taxon>Pezizomycotina</taxon>
        <taxon>Sordariomycetes</taxon>
        <taxon>Xylariomycetidae</taxon>
        <taxon>Xylariales</taxon>
        <taxon>Xylariaceae</taxon>
        <taxon>Xylaria</taxon>
    </lineage>
</organism>
<gene>
    <name evidence="1" type="ORF">NUW58_g6723</name>
</gene>
<dbReference type="EMBL" id="JAPDGR010001579">
    <property type="protein sequence ID" value="KAJ2981300.1"/>
    <property type="molecule type" value="Genomic_DNA"/>
</dbReference>
<sequence length="759" mass="83843">MEANIPPKLLFVLRYAYPSLISFYFVVASTIALCLPASGVRLPKRKTAIAWLFLLIILCFIVDGMLGVAGIMFWRLWPSNEDIIGFVSCILTYSSIARSFEKTSNVVVLYQFYGCWMIGFFCDLSSATLQFIDTQDTGLSWAGNRSRTLLLLHASLAWGRCVLFGAIFSIYLCKGRQKHGGSNNENAPLPPSPNPSLGSDSVDAANTNAAPLRPTKNLGIFKILKTLFSLIQLKSDRGLQIRAGLQYGVLIDLISTSPGNNVWPQISIFAALQLLVSEPGIPLLKKLLWLPAEQHCEKKISNAAFSRIMCLSADFHDSVSPVDLHMALGSVAAFLNTLQTICFDTAPMMIDLVIAIAYLSVKFGPGEGFIALITGVAFALFSLRVLSSDRAKARQLRQRQMDENRTRNSSITQWLIISHFNQTRRQISSYSELFGFRLRASKGMLTSKALAAAVSYLIITSGSLGSIAVVVYQIRSGEATTGDIALLLSLWGQLSCSLRYFASLENTFSRLIPDLERLVDILHTEPSVADREGARPLEFKCGKVEFEKVMFSYKGTSNKVLDNFNISIESGKTVAFVGKTGAGKTTIIKLLMRQYDVQEGSIFIDGQNIQDVTQERFGRPTASDEDVYNACKEAQIHEHIMRLPEGYQTEMGEKNTKFSGGQLQLLSIARLFLRNPKIVLLDEPTSSLDADTEKKIKDALLSLCEGRTTVIIAHRLTTVMKADTIYVVSGGKITEQGNHQKLVSQGGDYANLWLRHLKG</sequence>
<accession>A0ACC1NPV6</accession>
<dbReference type="Proteomes" id="UP001143856">
    <property type="component" value="Unassembled WGS sequence"/>
</dbReference>
<evidence type="ECO:0000313" key="1">
    <source>
        <dbReference type="EMBL" id="KAJ2981300.1"/>
    </source>
</evidence>
<comment type="caution">
    <text evidence="1">The sequence shown here is derived from an EMBL/GenBank/DDBJ whole genome shotgun (WGS) entry which is preliminary data.</text>
</comment>
<reference evidence="1" key="1">
    <citation type="submission" date="2022-10" db="EMBL/GenBank/DDBJ databases">
        <title>Genome Sequence of Xylaria curta.</title>
        <authorList>
            <person name="Buettner E."/>
        </authorList>
    </citation>
    <scope>NUCLEOTIDE SEQUENCE</scope>
    <source>
        <strain evidence="1">Babe10</strain>
    </source>
</reference>
<evidence type="ECO:0000313" key="2">
    <source>
        <dbReference type="Proteomes" id="UP001143856"/>
    </source>
</evidence>
<name>A0ACC1NPV6_9PEZI</name>
<proteinExistence type="predicted"/>